<keyword evidence="3" id="KW-0539">Nucleus</keyword>
<evidence type="ECO:0000313" key="7">
    <source>
        <dbReference type="EMBL" id="CAH9127976.1"/>
    </source>
</evidence>
<name>A0AAV0EXK3_9ASTE</name>
<proteinExistence type="predicted"/>
<sequence>MEENEQVSPQMMVCPVETVDAKYIAKISTILVATIQEAKDRLSQIEYIFCSQLFPNFQSVSKRLQEIYMEAKDEAETAWKQKENDLLLQLEKIQVVKQHILEENLVLKSENAKLSDGDFIWKKHFKELQEKIDHKSDELNKLRAENEELGKHCEFKDSLIRKYEGMERDLVQKNVLLSKTQQHLELEVQGLQNELKKKSREIDGDLELQHKLVQMAQEKTSSVAYKERQLKRYEEKIQMLLAEHEEAQGKIGKLQHELTEKNTAIEKASEVQENLLKKVQSKDLENEQMLCKFQGEKELLMEKVKNVEIHAHELQVEVMKKNVEVEEGRKLQEKLLKQVDLYCQERSKTGKKLEELEKVKKHLLAKLKDVRGNAEEPQVNLQVRSDESSDGLELQGELLQKIKAKDSELLSAKRKMKDISSAYKSLKSQYNFLCAQVGLTPENVRTKIKPEDESELRHNQSPLIKNDVETDVPKAMSISCEEAKRINILENPGNTGVVKSAQRSSSISPLDDANISIASKERLHMKSCLPAGTKRRGSYWRDTRSHQSRVGPDPHDDFLDTPLENVRRNQRNAMKDDSTNLTTEGPAVRDSENSDDETQDMNIDQKHQKQQVPYLRPDTSVVKYIGPVRKKSERENLKGIECKQCKKFYDAVLPSEDKNFSNLRCEHHDGVSRHRFQYVPPSTPEGFWNLGFDSET</sequence>
<dbReference type="InterPro" id="IPR013882">
    <property type="entry name" value="Ctp1_C"/>
</dbReference>
<feature type="coiled-coil region" evidence="4">
    <location>
        <begin position="125"/>
        <end position="152"/>
    </location>
</feature>
<dbReference type="GO" id="GO:0003684">
    <property type="term" value="F:damaged DNA binding"/>
    <property type="evidence" value="ECO:0007669"/>
    <property type="project" value="TreeGrafter"/>
</dbReference>
<comment type="subcellular location">
    <subcellularLocation>
        <location evidence="1">Nucleus</location>
    </subcellularLocation>
</comment>
<protein>
    <recommendedName>
        <fullName evidence="6">DNA endonuclease activator Ctp1 C-terminal domain-containing protein</fullName>
    </recommendedName>
</protein>
<feature type="region of interest" description="Disordered" evidence="5">
    <location>
        <begin position="530"/>
        <end position="612"/>
    </location>
</feature>
<dbReference type="PANTHER" id="PTHR15107">
    <property type="entry name" value="RETINOBLASTOMA BINDING PROTEIN 8"/>
    <property type="match status" value="1"/>
</dbReference>
<evidence type="ECO:0000313" key="8">
    <source>
        <dbReference type="Proteomes" id="UP001152523"/>
    </source>
</evidence>
<dbReference type="PANTHER" id="PTHR15107:SF0">
    <property type="entry name" value="DNA ENDONUCLEASE ACTIVATOR CTP1 C-TERMINAL DOMAIN-CONTAINING PROTEIN"/>
    <property type="match status" value="1"/>
</dbReference>
<dbReference type="GO" id="GO:0010792">
    <property type="term" value="P:DNA double-strand break processing involved in repair via single-strand annealing"/>
    <property type="evidence" value="ECO:0007669"/>
    <property type="project" value="TreeGrafter"/>
</dbReference>
<evidence type="ECO:0000256" key="4">
    <source>
        <dbReference type="SAM" id="Coils"/>
    </source>
</evidence>
<dbReference type="AlphaFoldDB" id="A0AAV0EXK3"/>
<keyword evidence="4" id="KW-0175">Coiled coil</keyword>
<dbReference type="GO" id="GO:0005634">
    <property type="term" value="C:nucleus"/>
    <property type="evidence" value="ECO:0007669"/>
    <property type="project" value="UniProtKB-SubCell"/>
</dbReference>
<evidence type="ECO:0000256" key="1">
    <source>
        <dbReference type="ARBA" id="ARBA00004123"/>
    </source>
</evidence>
<organism evidence="7 8">
    <name type="scientific">Cuscuta epithymum</name>
    <dbReference type="NCBI Taxonomy" id="186058"/>
    <lineage>
        <taxon>Eukaryota</taxon>
        <taxon>Viridiplantae</taxon>
        <taxon>Streptophyta</taxon>
        <taxon>Embryophyta</taxon>
        <taxon>Tracheophyta</taxon>
        <taxon>Spermatophyta</taxon>
        <taxon>Magnoliopsida</taxon>
        <taxon>eudicotyledons</taxon>
        <taxon>Gunneridae</taxon>
        <taxon>Pentapetalae</taxon>
        <taxon>asterids</taxon>
        <taxon>lamiids</taxon>
        <taxon>Solanales</taxon>
        <taxon>Convolvulaceae</taxon>
        <taxon>Cuscuteae</taxon>
        <taxon>Cuscuta</taxon>
        <taxon>Cuscuta subgen. Cuscuta</taxon>
    </lineage>
</organism>
<evidence type="ECO:0000256" key="5">
    <source>
        <dbReference type="SAM" id="MobiDB-lite"/>
    </source>
</evidence>
<dbReference type="Proteomes" id="UP001152523">
    <property type="component" value="Unassembled WGS sequence"/>
</dbReference>
<evidence type="ECO:0000256" key="3">
    <source>
        <dbReference type="ARBA" id="ARBA00023242"/>
    </source>
</evidence>
<gene>
    <name evidence="7" type="ORF">CEPIT_LOCUS28743</name>
</gene>
<reference evidence="7" key="1">
    <citation type="submission" date="2022-07" db="EMBL/GenBank/DDBJ databases">
        <authorList>
            <person name="Macas J."/>
            <person name="Novak P."/>
            <person name="Neumann P."/>
        </authorList>
    </citation>
    <scope>NUCLEOTIDE SEQUENCE</scope>
</reference>
<dbReference type="InterPro" id="IPR033316">
    <property type="entry name" value="RBBP8-like"/>
</dbReference>
<evidence type="ECO:0000259" key="6">
    <source>
        <dbReference type="Pfam" id="PF08573"/>
    </source>
</evidence>
<feature type="coiled-coil region" evidence="4">
    <location>
        <begin position="181"/>
        <end position="257"/>
    </location>
</feature>
<evidence type="ECO:0000256" key="2">
    <source>
        <dbReference type="ARBA" id="ARBA00022763"/>
    </source>
</evidence>
<accession>A0AAV0EXK3</accession>
<comment type="caution">
    <text evidence="7">The sequence shown here is derived from an EMBL/GenBank/DDBJ whole genome shotgun (WGS) entry which is preliminary data.</text>
</comment>
<keyword evidence="8" id="KW-1185">Reference proteome</keyword>
<dbReference type="Pfam" id="PF08573">
    <property type="entry name" value="SAE2"/>
    <property type="match status" value="1"/>
</dbReference>
<dbReference type="EMBL" id="CAMAPF010000948">
    <property type="protein sequence ID" value="CAH9127976.1"/>
    <property type="molecule type" value="Genomic_DNA"/>
</dbReference>
<keyword evidence="2" id="KW-0227">DNA damage</keyword>
<feature type="domain" description="DNA endonuclease activator Ctp1 C-terminal" evidence="6">
    <location>
        <begin position="666"/>
        <end position="692"/>
    </location>
</feature>